<dbReference type="EMBL" id="KZ110612">
    <property type="protein sequence ID" value="OSX56608.1"/>
    <property type="molecule type" value="Genomic_DNA"/>
</dbReference>
<dbReference type="AlphaFoldDB" id="A0A1X6MJT6"/>
<dbReference type="STRING" id="670580.A0A1X6MJT6"/>
<keyword evidence="2" id="KW-1185">Reference proteome</keyword>
<dbReference type="Proteomes" id="UP000194127">
    <property type="component" value="Unassembled WGS sequence"/>
</dbReference>
<evidence type="ECO:0000313" key="1">
    <source>
        <dbReference type="EMBL" id="OSX56608.1"/>
    </source>
</evidence>
<dbReference type="Gene3D" id="2.60.120.260">
    <property type="entry name" value="Galactose-binding domain-like"/>
    <property type="match status" value="1"/>
</dbReference>
<sequence>MAEADTELALYNFTFTDQSAYVIFLPYRDGPLDSQWNVSYSQSAQDDWSYSNNLGKGISSHKTTLVGASVELSWTGTGVWIYGTGDRAAYTVQIDFDPAVLGQGDNEGVLFTQTNLTYGPHDLTLTVLNSLISITGVNITVGLGDSGTVLQARNIHGMLTGTTAVNPFFTVDETWSVVDLYANQSASYPCIATYTSGAMLSFTLNATVGFEIYGSDDWYQGLFTVTVTSSGGTSAVASVPNNTIQYSPRSGWTALNQLKYLATGLDNRETYNVQVQNLGNTFNLASVIAYDAVPRRRARNARDYPPSPEIYPQPEALVQPVPPLSKSELSSTLDSTALYSSSADGDLHAPVPIVQNPDVASNMFDRVGSAFYERDGGPLILPPRKASTHRKKCISRQRVDPCLLFLL</sequence>
<proteinExistence type="predicted"/>
<protein>
    <submittedName>
        <fullName evidence="1">Uncharacterized protein</fullName>
    </submittedName>
</protein>
<accession>A0A1X6MJT6</accession>
<gene>
    <name evidence="1" type="ORF">POSPLADRAFT_1159710</name>
</gene>
<dbReference type="RefSeq" id="XP_024333402.1">
    <property type="nucleotide sequence ID" value="XM_024487444.1"/>
</dbReference>
<evidence type="ECO:0000313" key="2">
    <source>
        <dbReference type="Proteomes" id="UP000194127"/>
    </source>
</evidence>
<dbReference type="OrthoDB" id="2576334at2759"/>
<dbReference type="GeneID" id="36332393"/>
<reference evidence="1 2" key="1">
    <citation type="submission" date="2017-04" db="EMBL/GenBank/DDBJ databases">
        <title>Genome Sequence of the Model Brown-Rot Fungus Postia placenta SB12.</title>
        <authorList>
            <consortium name="DOE Joint Genome Institute"/>
            <person name="Gaskell J."/>
            <person name="Kersten P."/>
            <person name="Larrondo L.F."/>
            <person name="Canessa P."/>
            <person name="Martinez D."/>
            <person name="Hibbett D."/>
            <person name="Schmoll M."/>
            <person name="Kubicek C.P."/>
            <person name="Martinez A.T."/>
            <person name="Yadav J."/>
            <person name="Master E."/>
            <person name="Magnuson J.K."/>
            <person name="James T."/>
            <person name="Yaver D."/>
            <person name="Berka R."/>
            <person name="Labutti K."/>
            <person name="Lipzen A."/>
            <person name="Aerts A."/>
            <person name="Barry K."/>
            <person name="Henrissat B."/>
            <person name="Blanchette R."/>
            <person name="Grigoriev I."/>
            <person name="Cullen D."/>
        </authorList>
    </citation>
    <scope>NUCLEOTIDE SEQUENCE [LARGE SCALE GENOMIC DNA]</scope>
    <source>
        <strain evidence="1 2">MAD-698-R-SB12</strain>
    </source>
</reference>
<organism evidence="1 2">
    <name type="scientific">Postia placenta MAD-698-R-SB12</name>
    <dbReference type="NCBI Taxonomy" id="670580"/>
    <lineage>
        <taxon>Eukaryota</taxon>
        <taxon>Fungi</taxon>
        <taxon>Dikarya</taxon>
        <taxon>Basidiomycota</taxon>
        <taxon>Agaricomycotina</taxon>
        <taxon>Agaricomycetes</taxon>
        <taxon>Polyporales</taxon>
        <taxon>Adustoporiaceae</taxon>
        <taxon>Rhodonia</taxon>
    </lineage>
</organism>
<name>A0A1X6MJT6_9APHY</name>